<dbReference type="GO" id="GO:0015937">
    <property type="term" value="P:coenzyme A biosynthetic process"/>
    <property type="evidence" value="ECO:0007669"/>
    <property type="project" value="UniProtKB-UniRule"/>
</dbReference>
<keyword evidence="8" id="KW-1185">Reference proteome</keyword>
<comment type="catalytic activity">
    <reaction evidence="3">
        <text>N-[(R)-4-phosphopantothenoyl]-L-cysteine + H(+) = (R)-4'-phosphopantetheine + CO2</text>
        <dbReference type="Rhea" id="RHEA:16793"/>
        <dbReference type="ChEBI" id="CHEBI:15378"/>
        <dbReference type="ChEBI" id="CHEBI:16526"/>
        <dbReference type="ChEBI" id="CHEBI:59458"/>
        <dbReference type="ChEBI" id="CHEBI:61723"/>
        <dbReference type="EC" id="4.1.1.36"/>
    </reaction>
</comment>
<dbReference type="GO" id="GO:0004632">
    <property type="term" value="F:phosphopantothenate--cysteine ligase activity"/>
    <property type="evidence" value="ECO:0007669"/>
    <property type="project" value="UniProtKB-UniRule"/>
</dbReference>
<keyword evidence="1 3" id="KW-0210">Decarboxylase</keyword>
<dbReference type="HAMAP" id="MF_02225">
    <property type="entry name" value="CoaBC"/>
    <property type="match status" value="1"/>
</dbReference>
<reference evidence="7" key="1">
    <citation type="submission" date="2020-12" db="EMBL/GenBank/DDBJ databases">
        <title>Leucobacter sp. CAS2, isolated from Chromium sludge.</title>
        <authorList>
            <person name="Xu Z."/>
        </authorList>
    </citation>
    <scope>NUCLEOTIDE SEQUENCE</scope>
    <source>
        <strain evidence="7">CSA2</strain>
    </source>
</reference>
<dbReference type="InterPro" id="IPR003382">
    <property type="entry name" value="Flavoprotein"/>
</dbReference>
<dbReference type="InterPro" id="IPR007085">
    <property type="entry name" value="DNA/pantothenate-metab_flavo_C"/>
</dbReference>
<feature type="binding site" evidence="3">
    <location>
        <position position="409"/>
    </location>
    <ligand>
        <name>CTP</name>
        <dbReference type="ChEBI" id="CHEBI:37563"/>
    </ligand>
</feature>
<sequence length="471" mass="48859">MNIVLGVTGGIAAYKAVLLARLLVEEGHDVHVVPTEDALRFVGKPTWEAISRHPVTTSVHEDVPEVRHVALGQRADLVVVAPATANTLARMAAGIADDLLGTTLLATRAPVLVAPAMHTEMWQHPATQDNVAILRSRGVSFQGPESGRLTGDDSGPGRMSEPEAIAARIAELLGSAGAAAPDDDESDHEAALASAVDLSARAGSSASPAPGVGDAPAEDPFTEAFDAVPEDDATRAVPVPPASGDLSGLRILVTAGGTREPIDPVRYIGNRSSGKQGVAVALAAADRGAKVVLLSANIDESVLAEARRREGIRIVPVSTTAELERAAIAAATGAEVIVMAAAVADYRVAEVSEAKIRKEDGGAPTISLVENPDILVGLVDERRPGQVIVGFAAETVESEEELLERGRRKLARKGVDLLAVNAVGWGEGFETEENALVVLDGDGQVAARAAGSKRETAERLLDTVLQDLHAI</sequence>
<keyword evidence="3" id="KW-0479">Metal-binding</keyword>
<dbReference type="InterPro" id="IPR005252">
    <property type="entry name" value="CoaBC"/>
</dbReference>
<accession>A0A934QD03</accession>
<comment type="pathway">
    <text evidence="3">Cofactor biosynthesis; coenzyme A biosynthesis; CoA from (R)-pantothenate: step 2/5.</text>
</comment>
<dbReference type="Gene3D" id="3.40.50.10300">
    <property type="entry name" value="CoaB-like"/>
    <property type="match status" value="1"/>
</dbReference>
<dbReference type="RefSeq" id="WP_200131199.1">
    <property type="nucleotide sequence ID" value="NZ_JAEHOI010000002.1"/>
</dbReference>
<dbReference type="GO" id="GO:0004633">
    <property type="term" value="F:phosphopantothenoylcysteine decarboxylase activity"/>
    <property type="evidence" value="ECO:0007669"/>
    <property type="project" value="UniProtKB-UniRule"/>
</dbReference>
<dbReference type="EC" id="6.3.2.5" evidence="3"/>
<comment type="cofactor">
    <cofactor evidence="3">
        <name>FMN</name>
        <dbReference type="ChEBI" id="CHEBI:58210"/>
    </cofactor>
    <text evidence="3">Binds 1 FMN per subunit.</text>
</comment>
<feature type="region of interest" description="Phosphopantothenate--cysteine ligase" evidence="3">
    <location>
        <begin position="251"/>
        <end position="471"/>
    </location>
</feature>
<evidence type="ECO:0000256" key="4">
    <source>
        <dbReference type="SAM" id="MobiDB-lite"/>
    </source>
</evidence>
<dbReference type="GO" id="GO:0015941">
    <property type="term" value="P:pantothenate catabolic process"/>
    <property type="evidence" value="ECO:0007669"/>
    <property type="project" value="InterPro"/>
</dbReference>
<feature type="region of interest" description="Disordered" evidence="4">
    <location>
        <begin position="139"/>
        <end position="160"/>
    </location>
</feature>
<feature type="binding site" evidence="3">
    <location>
        <position position="413"/>
    </location>
    <ligand>
        <name>CTP</name>
        <dbReference type="ChEBI" id="CHEBI:37563"/>
    </ligand>
</feature>
<dbReference type="PANTHER" id="PTHR14359:SF6">
    <property type="entry name" value="PHOSPHOPANTOTHENOYLCYSTEINE DECARBOXYLASE"/>
    <property type="match status" value="1"/>
</dbReference>
<comment type="catalytic activity">
    <reaction evidence="3">
        <text>(R)-4'-phosphopantothenate + L-cysteine + CTP = N-[(R)-4-phosphopantothenoyl]-L-cysteine + CMP + diphosphate + H(+)</text>
        <dbReference type="Rhea" id="RHEA:19397"/>
        <dbReference type="ChEBI" id="CHEBI:10986"/>
        <dbReference type="ChEBI" id="CHEBI:15378"/>
        <dbReference type="ChEBI" id="CHEBI:33019"/>
        <dbReference type="ChEBI" id="CHEBI:35235"/>
        <dbReference type="ChEBI" id="CHEBI:37563"/>
        <dbReference type="ChEBI" id="CHEBI:59458"/>
        <dbReference type="ChEBI" id="CHEBI:60377"/>
        <dbReference type="EC" id="6.3.2.5"/>
    </reaction>
</comment>
<dbReference type="Proteomes" id="UP000618733">
    <property type="component" value="Unassembled WGS sequence"/>
</dbReference>
<dbReference type="Gene3D" id="3.40.50.1950">
    <property type="entry name" value="Flavin prenyltransferase-like"/>
    <property type="match status" value="1"/>
</dbReference>
<keyword evidence="3" id="KW-0288">FMN</keyword>
<dbReference type="GO" id="GO:0010181">
    <property type="term" value="F:FMN binding"/>
    <property type="evidence" value="ECO:0007669"/>
    <property type="project" value="UniProtKB-UniRule"/>
</dbReference>
<dbReference type="Pfam" id="PF02441">
    <property type="entry name" value="Flavoprotein"/>
    <property type="match status" value="1"/>
</dbReference>
<evidence type="ECO:0000256" key="2">
    <source>
        <dbReference type="ARBA" id="ARBA00023239"/>
    </source>
</evidence>
<feature type="binding site" evidence="3">
    <location>
        <position position="355"/>
    </location>
    <ligand>
        <name>CTP</name>
        <dbReference type="ChEBI" id="CHEBI:37563"/>
    </ligand>
</feature>
<dbReference type="EC" id="4.1.1.36" evidence="3"/>
<keyword evidence="3" id="KW-0436">Ligase</keyword>
<keyword evidence="3" id="KW-0285">Flavoprotein</keyword>
<comment type="caution">
    <text evidence="7">The sequence shown here is derived from an EMBL/GenBank/DDBJ whole genome shotgun (WGS) entry which is preliminary data.</text>
</comment>
<feature type="domain" description="DNA/pantothenate metabolism flavoprotein C-terminal" evidence="6">
    <location>
        <begin position="246"/>
        <end position="466"/>
    </location>
</feature>
<evidence type="ECO:0000256" key="3">
    <source>
        <dbReference type="HAMAP-Rule" id="MF_02225"/>
    </source>
</evidence>
<evidence type="ECO:0000259" key="6">
    <source>
        <dbReference type="Pfam" id="PF04127"/>
    </source>
</evidence>
<feature type="binding site" evidence="3">
    <location>
        <begin position="372"/>
        <end position="375"/>
    </location>
    <ligand>
        <name>CTP</name>
        <dbReference type="ChEBI" id="CHEBI:37563"/>
    </ligand>
</feature>
<dbReference type="GO" id="GO:0071513">
    <property type="term" value="C:phosphopantothenoylcysteine decarboxylase complex"/>
    <property type="evidence" value="ECO:0007669"/>
    <property type="project" value="TreeGrafter"/>
</dbReference>
<evidence type="ECO:0000313" key="8">
    <source>
        <dbReference type="Proteomes" id="UP000618733"/>
    </source>
</evidence>
<dbReference type="SUPFAM" id="SSF102645">
    <property type="entry name" value="CoaB-like"/>
    <property type="match status" value="1"/>
</dbReference>
<keyword evidence="3" id="KW-0511">Multifunctional enzyme</keyword>
<name>A0A934QD03_9MICO</name>
<keyword evidence="2 3" id="KW-0456">Lyase</keyword>
<dbReference type="EMBL" id="JAEHOI010000002">
    <property type="protein sequence ID" value="MBK0421002.1"/>
    <property type="molecule type" value="Genomic_DNA"/>
</dbReference>
<evidence type="ECO:0000313" key="7">
    <source>
        <dbReference type="EMBL" id="MBK0421002.1"/>
    </source>
</evidence>
<comment type="caution">
    <text evidence="3">Lacks conserved residue(s) required for the propagation of feature annotation.</text>
</comment>
<comment type="similarity">
    <text evidence="3">In the C-terminal section; belongs to the PPC synthetase family.</text>
</comment>
<comment type="similarity">
    <text evidence="3">In the N-terminal section; belongs to the HFCD (homo-oligomeric flavin containing Cys decarboxylase) superfamily.</text>
</comment>
<dbReference type="PANTHER" id="PTHR14359">
    <property type="entry name" value="HOMO-OLIGOMERIC FLAVIN CONTAINING CYS DECARBOXYLASE FAMILY"/>
    <property type="match status" value="1"/>
</dbReference>
<dbReference type="GO" id="GO:0046872">
    <property type="term" value="F:metal ion binding"/>
    <property type="evidence" value="ECO:0007669"/>
    <property type="project" value="UniProtKB-KW"/>
</dbReference>
<comment type="cofactor">
    <cofactor evidence="3">
        <name>Mg(2+)</name>
        <dbReference type="ChEBI" id="CHEBI:18420"/>
    </cofactor>
</comment>
<protein>
    <recommendedName>
        <fullName evidence="3">Coenzyme A biosynthesis bifunctional protein CoaBC</fullName>
    </recommendedName>
    <alternativeName>
        <fullName evidence="3">DNA/pantothenate metabolism flavoprotein</fullName>
    </alternativeName>
    <alternativeName>
        <fullName evidence="3">Phosphopantothenoylcysteine synthetase/decarboxylase</fullName>
        <shortName evidence="3">PPCS-PPCDC</shortName>
    </alternativeName>
    <domain>
        <recommendedName>
            <fullName evidence="3">Phosphopantothenoylcysteine decarboxylase</fullName>
            <shortName evidence="3">PPC decarboxylase</shortName>
            <shortName evidence="3">PPC-DC</shortName>
            <ecNumber evidence="3">4.1.1.36</ecNumber>
        </recommendedName>
        <alternativeName>
            <fullName evidence="3">CoaC</fullName>
        </alternativeName>
    </domain>
    <domain>
        <recommendedName>
            <fullName evidence="3">Phosphopantothenate--cysteine ligase</fullName>
            <ecNumber evidence="3">6.3.2.5</ecNumber>
        </recommendedName>
        <alternativeName>
            <fullName evidence="3">CoaB</fullName>
        </alternativeName>
        <alternativeName>
            <fullName evidence="3">Phosphopantothenoylcysteine synthetase</fullName>
            <shortName evidence="3">PPC synthetase</shortName>
            <shortName evidence="3">PPC-S</shortName>
        </alternativeName>
    </domain>
</protein>
<evidence type="ECO:0000259" key="5">
    <source>
        <dbReference type="Pfam" id="PF02441"/>
    </source>
</evidence>
<dbReference type="AlphaFoldDB" id="A0A934QD03"/>
<feature type="binding site" evidence="3">
    <location>
        <position position="345"/>
    </location>
    <ligand>
        <name>CTP</name>
        <dbReference type="ChEBI" id="CHEBI:37563"/>
    </ligand>
</feature>
<organism evidence="7 8">
    <name type="scientific">Leucobacter edaphi</name>
    <dbReference type="NCBI Taxonomy" id="2796472"/>
    <lineage>
        <taxon>Bacteria</taxon>
        <taxon>Bacillati</taxon>
        <taxon>Actinomycetota</taxon>
        <taxon>Actinomycetes</taxon>
        <taxon>Micrococcales</taxon>
        <taxon>Microbacteriaceae</taxon>
        <taxon>Leucobacter</taxon>
    </lineage>
</organism>
<dbReference type="SUPFAM" id="SSF52507">
    <property type="entry name" value="Homo-oligomeric flavin-containing Cys decarboxylases, HFCD"/>
    <property type="match status" value="1"/>
</dbReference>
<keyword evidence="3" id="KW-0460">Magnesium</keyword>
<dbReference type="Pfam" id="PF04127">
    <property type="entry name" value="DFP"/>
    <property type="match status" value="1"/>
</dbReference>
<feature type="region of interest" description="Phosphopantothenoylcysteine decarboxylase" evidence="3">
    <location>
        <begin position="1"/>
        <end position="250"/>
    </location>
</feature>
<comment type="function">
    <text evidence="3">Catalyzes two sequential steps in the biosynthesis of coenzyme A. In the first step cysteine is conjugated to 4'-phosphopantothenate to form 4-phosphopantothenoylcysteine. In the second step the latter compound is decarboxylated to form 4'-phosphopantotheine.</text>
</comment>
<feature type="domain" description="Flavoprotein" evidence="5">
    <location>
        <begin position="1"/>
        <end position="172"/>
    </location>
</feature>
<proteinExistence type="inferred from homology"/>
<dbReference type="InterPro" id="IPR036551">
    <property type="entry name" value="Flavin_trans-like"/>
</dbReference>
<gene>
    <name evidence="3" type="primary">coaBC</name>
    <name evidence="7" type="ORF">JD292_02750</name>
</gene>
<evidence type="ECO:0000256" key="1">
    <source>
        <dbReference type="ARBA" id="ARBA00022793"/>
    </source>
</evidence>
<comment type="pathway">
    <text evidence="3">Cofactor biosynthesis; coenzyme A biosynthesis; CoA from (R)-pantothenate: step 3/5.</text>
</comment>
<feature type="binding site" evidence="3">
    <location>
        <position position="391"/>
    </location>
    <ligand>
        <name>CTP</name>
        <dbReference type="ChEBI" id="CHEBI:37563"/>
    </ligand>
</feature>
<dbReference type="InterPro" id="IPR035929">
    <property type="entry name" value="CoaB-like_sf"/>
</dbReference>